<dbReference type="InterPro" id="IPR037229">
    <property type="entry name" value="Ribosomal_bL35_sf"/>
</dbReference>
<dbReference type="EMBL" id="LBSR01000012">
    <property type="protein sequence ID" value="KKQ21865.1"/>
    <property type="molecule type" value="Genomic_DNA"/>
</dbReference>
<dbReference type="AlphaFoldDB" id="A0A0G0G750"/>
<proteinExistence type="predicted"/>
<reference evidence="1 2" key="1">
    <citation type="journal article" date="2015" name="Nature">
        <title>rRNA introns, odd ribosomes, and small enigmatic genomes across a large radiation of phyla.</title>
        <authorList>
            <person name="Brown C.T."/>
            <person name="Hug L.A."/>
            <person name="Thomas B.C."/>
            <person name="Sharon I."/>
            <person name="Castelle C.J."/>
            <person name="Singh A."/>
            <person name="Wilkins M.J."/>
            <person name="Williams K.H."/>
            <person name="Banfield J.F."/>
        </authorList>
    </citation>
    <scope>NUCLEOTIDE SEQUENCE [LARGE SCALE GENOMIC DNA]</scope>
</reference>
<dbReference type="Proteomes" id="UP000034044">
    <property type="component" value="Unassembled WGS sequence"/>
</dbReference>
<evidence type="ECO:0008006" key="3">
    <source>
        <dbReference type="Google" id="ProtNLM"/>
    </source>
</evidence>
<comment type="caution">
    <text evidence="1">The sequence shown here is derived from an EMBL/GenBank/DDBJ whole genome shotgun (WGS) entry which is preliminary data.</text>
</comment>
<evidence type="ECO:0000313" key="2">
    <source>
        <dbReference type="Proteomes" id="UP000034044"/>
    </source>
</evidence>
<evidence type="ECO:0000313" key="1">
    <source>
        <dbReference type="EMBL" id="KKQ21865.1"/>
    </source>
</evidence>
<gene>
    <name evidence="1" type="ORF">US36_C0012G0024</name>
</gene>
<name>A0A0G0G750_9BACT</name>
<sequence>MKKSVSKRIRITKRGKVLRRAMGQCHFRAKKRSAQIQRRKGIRGINDLSKKIVKKYF</sequence>
<dbReference type="SUPFAM" id="SSF143034">
    <property type="entry name" value="L35p-like"/>
    <property type="match status" value="1"/>
</dbReference>
<organism evidence="1 2">
    <name type="scientific">Candidatus Wolfebacteria bacterium GW2011_GWC1_37_10</name>
    <dbReference type="NCBI Taxonomy" id="1619010"/>
    <lineage>
        <taxon>Bacteria</taxon>
        <taxon>Candidatus Wolfeibacteriota</taxon>
    </lineage>
</organism>
<protein>
    <recommendedName>
        <fullName evidence="3">50S ribosomal protein L35</fullName>
    </recommendedName>
</protein>
<accession>A0A0G0G750</accession>
<dbReference type="Gene3D" id="4.10.410.60">
    <property type="match status" value="1"/>
</dbReference>